<gene>
    <name evidence="2" type="ORF">COV72_01740</name>
</gene>
<keyword evidence="1" id="KW-0472">Membrane</keyword>
<evidence type="ECO:0000313" key="2">
    <source>
        <dbReference type="EMBL" id="PIQ89696.1"/>
    </source>
</evidence>
<dbReference type="EMBL" id="PCWA01000025">
    <property type="protein sequence ID" value="PIQ89696.1"/>
    <property type="molecule type" value="Genomic_DNA"/>
</dbReference>
<keyword evidence="1" id="KW-0812">Transmembrane</keyword>
<sequence length="138" mass="14994">MVYGDRSKKGITLLENILALLITVLLISGLTQLFLLGPTQTKIANHRVSSLNLAQAKIEQLISLGYNGVVTASYNPAQQEAVTIDTADPNNALDDLSGIRETAVTGITNGKKIVVIVSWAEFNQQFSETAEKVIYKFD</sequence>
<proteinExistence type="predicted"/>
<protein>
    <submittedName>
        <fullName evidence="2">Uncharacterized protein</fullName>
    </submittedName>
</protein>
<evidence type="ECO:0000313" key="3">
    <source>
        <dbReference type="Proteomes" id="UP000229641"/>
    </source>
</evidence>
<accession>A0A2H0LZ88</accession>
<organism evidence="2 3">
    <name type="scientific">Candidatus Ghiorseimicrobium undicola</name>
    <dbReference type="NCBI Taxonomy" id="1974746"/>
    <lineage>
        <taxon>Bacteria</taxon>
        <taxon>Pseudomonadati</taxon>
        <taxon>Candidatus Omnitrophota</taxon>
        <taxon>Candidatus Ghiorseimicrobium</taxon>
    </lineage>
</organism>
<dbReference type="Proteomes" id="UP000229641">
    <property type="component" value="Unassembled WGS sequence"/>
</dbReference>
<reference evidence="2 3" key="1">
    <citation type="submission" date="2017-09" db="EMBL/GenBank/DDBJ databases">
        <title>Depth-based differentiation of microbial function through sediment-hosted aquifers and enrichment of novel symbionts in the deep terrestrial subsurface.</title>
        <authorList>
            <person name="Probst A.J."/>
            <person name="Ladd B."/>
            <person name="Jarett J.K."/>
            <person name="Geller-Mcgrath D.E."/>
            <person name="Sieber C.M."/>
            <person name="Emerson J.B."/>
            <person name="Anantharaman K."/>
            <person name="Thomas B.C."/>
            <person name="Malmstrom R."/>
            <person name="Stieglmeier M."/>
            <person name="Klingl A."/>
            <person name="Woyke T."/>
            <person name="Ryan C.M."/>
            <person name="Banfield J.F."/>
        </authorList>
    </citation>
    <scope>NUCLEOTIDE SEQUENCE [LARGE SCALE GENOMIC DNA]</scope>
    <source>
        <strain evidence="2">CG11_big_fil_rev_8_21_14_0_20_42_13</strain>
    </source>
</reference>
<feature type="transmembrane region" description="Helical" evidence="1">
    <location>
        <begin position="17"/>
        <end position="37"/>
    </location>
</feature>
<comment type="caution">
    <text evidence="2">The sequence shown here is derived from an EMBL/GenBank/DDBJ whole genome shotgun (WGS) entry which is preliminary data.</text>
</comment>
<evidence type="ECO:0000256" key="1">
    <source>
        <dbReference type="SAM" id="Phobius"/>
    </source>
</evidence>
<dbReference type="AlphaFoldDB" id="A0A2H0LZ88"/>
<name>A0A2H0LZ88_9BACT</name>
<keyword evidence="1" id="KW-1133">Transmembrane helix</keyword>